<dbReference type="Proteomes" id="UP001497535">
    <property type="component" value="Unassembled WGS sequence"/>
</dbReference>
<proteinExistence type="predicted"/>
<gene>
    <name evidence="1" type="ORF">MENTE1834_LOCUS1671</name>
</gene>
<organism evidence="1 2">
    <name type="scientific">Meloidogyne enterolobii</name>
    <name type="common">Root-knot nematode worm</name>
    <name type="synonym">Meloidogyne mayaguensis</name>
    <dbReference type="NCBI Taxonomy" id="390850"/>
    <lineage>
        <taxon>Eukaryota</taxon>
        <taxon>Metazoa</taxon>
        <taxon>Ecdysozoa</taxon>
        <taxon>Nematoda</taxon>
        <taxon>Chromadorea</taxon>
        <taxon>Rhabditida</taxon>
        <taxon>Tylenchina</taxon>
        <taxon>Tylenchomorpha</taxon>
        <taxon>Tylenchoidea</taxon>
        <taxon>Meloidogynidae</taxon>
        <taxon>Meloidogyninae</taxon>
        <taxon>Meloidogyne</taxon>
    </lineage>
</organism>
<accession>A0ACB0XNT7</accession>
<sequence>MVMASSTITTTPLLPSSPPPPPSSLSSTSSSSSSTINTSSTTSPTSPIQNKTLISTSAFISTKKSPNVPELKIENNNGGNNSLNNNGCCLHFNNSLNCKNGGGIKTPMSAATLFSNGICFLETPTPKIPDTLRTPSALLTSPTNSSASSKSSVREKQK</sequence>
<name>A0ACB0XNT7_MELEN</name>
<evidence type="ECO:0000313" key="2">
    <source>
        <dbReference type="Proteomes" id="UP001497535"/>
    </source>
</evidence>
<protein>
    <submittedName>
        <fullName evidence="1">Uncharacterized protein</fullName>
    </submittedName>
</protein>
<comment type="caution">
    <text evidence="1">The sequence shown here is derived from an EMBL/GenBank/DDBJ whole genome shotgun (WGS) entry which is preliminary data.</text>
</comment>
<dbReference type="EMBL" id="CAVMJV010000001">
    <property type="protein sequence ID" value="CAK5010617.1"/>
    <property type="molecule type" value="Genomic_DNA"/>
</dbReference>
<keyword evidence="2" id="KW-1185">Reference proteome</keyword>
<reference evidence="1" key="1">
    <citation type="submission" date="2023-11" db="EMBL/GenBank/DDBJ databases">
        <authorList>
            <person name="Poullet M."/>
        </authorList>
    </citation>
    <scope>NUCLEOTIDE SEQUENCE</scope>
    <source>
        <strain evidence="1">E1834</strain>
    </source>
</reference>
<evidence type="ECO:0000313" key="1">
    <source>
        <dbReference type="EMBL" id="CAK5010617.1"/>
    </source>
</evidence>